<dbReference type="InParanoid" id="E2AGB0"/>
<dbReference type="Proteomes" id="UP000000311">
    <property type="component" value="Unassembled WGS sequence"/>
</dbReference>
<feature type="compositionally biased region" description="Gly residues" evidence="1">
    <location>
        <begin position="26"/>
        <end position="43"/>
    </location>
</feature>
<keyword evidence="3" id="KW-1185">Reference proteome</keyword>
<dbReference type="AlphaFoldDB" id="E2AGB0"/>
<evidence type="ECO:0000313" key="3">
    <source>
        <dbReference type="Proteomes" id="UP000000311"/>
    </source>
</evidence>
<dbReference type="EMBL" id="GL439266">
    <property type="protein sequence ID" value="EFN67601.1"/>
    <property type="molecule type" value="Genomic_DNA"/>
</dbReference>
<feature type="region of interest" description="Disordered" evidence="1">
    <location>
        <begin position="1"/>
        <end position="61"/>
    </location>
</feature>
<sequence length="570" mass="63502">MSVDGGGSPRGSSGGWQPAATVSVVTGGGGSGGNGSGDGGGSASPGVAFRRRGWKSRETEGCPRRSLVLARTRTPGWPGVLLWIRRSRLDIDKWLAEGEPNTAPLLHMQGHPFVPTKWRRGKGTENFDRRAFLDITRCLVRASGTDAGRTADSTLLSDDAWQEASMAAKIIGTFPDCRRWPRNKVHFHGITISGNWHLQQHRDVLSSPPAALSYFRTGRRYTERQKEMRGGDSVQGMRADRKYQAAASSSPCPSALPLLQLLHSISYNHLSSFDGSTIFFSLASRGVSPATSFLLEPGTSLLLPLSLFLVSSPLIPEHPIVTDFDVRHGKKSFWRSMDRHCPPILVCASLGHGRPVMLLMLLELSFHLATCPEAPNVPREVRNENVRWSVSLRRRFYEGGNILREPNYPLDARADGGNEMERERKKTRGIVMLLYPATTDSGSWRRDHNDDDDDDDDEKTKKWEGQAEERFARRKSEMCSGTFNNPSMKLLVIRDAIPDTPDLITHPPGCCCLISCSRYFPPPYTEWRGKKGAKTKEIERLPMYEDRRRKVEGGLSGPTPRWTQRIAITN</sequence>
<reference evidence="2 3" key="1">
    <citation type="journal article" date="2010" name="Science">
        <title>Genomic comparison of the ants Camponotus floridanus and Harpegnathos saltator.</title>
        <authorList>
            <person name="Bonasio R."/>
            <person name="Zhang G."/>
            <person name="Ye C."/>
            <person name="Mutti N.S."/>
            <person name="Fang X."/>
            <person name="Qin N."/>
            <person name="Donahue G."/>
            <person name="Yang P."/>
            <person name="Li Q."/>
            <person name="Li C."/>
            <person name="Zhang P."/>
            <person name="Huang Z."/>
            <person name="Berger S.L."/>
            <person name="Reinberg D."/>
            <person name="Wang J."/>
            <person name="Liebig J."/>
        </authorList>
    </citation>
    <scope>NUCLEOTIDE SEQUENCE [LARGE SCALE GENOMIC DNA]</scope>
    <source>
        <strain evidence="3">C129</strain>
    </source>
</reference>
<organism evidence="3">
    <name type="scientific">Camponotus floridanus</name>
    <name type="common">Florida carpenter ant</name>
    <dbReference type="NCBI Taxonomy" id="104421"/>
    <lineage>
        <taxon>Eukaryota</taxon>
        <taxon>Metazoa</taxon>
        <taxon>Ecdysozoa</taxon>
        <taxon>Arthropoda</taxon>
        <taxon>Hexapoda</taxon>
        <taxon>Insecta</taxon>
        <taxon>Pterygota</taxon>
        <taxon>Neoptera</taxon>
        <taxon>Endopterygota</taxon>
        <taxon>Hymenoptera</taxon>
        <taxon>Apocrita</taxon>
        <taxon>Aculeata</taxon>
        <taxon>Formicoidea</taxon>
        <taxon>Formicidae</taxon>
        <taxon>Formicinae</taxon>
        <taxon>Camponotus</taxon>
    </lineage>
</organism>
<evidence type="ECO:0000313" key="2">
    <source>
        <dbReference type="EMBL" id="EFN67601.1"/>
    </source>
</evidence>
<proteinExistence type="predicted"/>
<name>E2AGB0_CAMFO</name>
<protein>
    <submittedName>
        <fullName evidence="2">Uncharacterized protein</fullName>
    </submittedName>
</protein>
<gene>
    <name evidence="2" type="ORF">EAG_16283</name>
</gene>
<evidence type="ECO:0000256" key="1">
    <source>
        <dbReference type="SAM" id="MobiDB-lite"/>
    </source>
</evidence>
<feature type="compositionally biased region" description="Gly residues" evidence="1">
    <location>
        <begin position="1"/>
        <end position="14"/>
    </location>
</feature>
<feature type="region of interest" description="Disordered" evidence="1">
    <location>
        <begin position="442"/>
        <end position="464"/>
    </location>
</feature>
<accession>E2AGB0</accession>